<name>A0A2V1PC35_9RHOB</name>
<protein>
    <submittedName>
        <fullName evidence="5">GntR family transcriptional regulator</fullName>
    </submittedName>
</protein>
<keyword evidence="6" id="KW-1185">Reference proteome</keyword>
<dbReference type="SMART" id="SM00345">
    <property type="entry name" value="HTH_GNTR"/>
    <property type="match status" value="1"/>
</dbReference>
<dbReference type="Pfam" id="PF07702">
    <property type="entry name" value="UTRA"/>
    <property type="match status" value="1"/>
</dbReference>
<comment type="caution">
    <text evidence="5">The sequence shown here is derived from an EMBL/GenBank/DDBJ whole genome shotgun (WGS) entry which is preliminary data.</text>
</comment>
<dbReference type="GO" id="GO:0045892">
    <property type="term" value="P:negative regulation of DNA-templated transcription"/>
    <property type="evidence" value="ECO:0007669"/>
    <property type="project" value="TreeGrafter"/>
</dbReference>
<dbReference type="InterPro" id="IPR050679">
    <property type="entry name" value="Bact_HTH_transcr_reg"/>
</dbReference>
<evidence type="ECO:0000313" key="5">
    <source>
        <dbReference type="EMBL" id="PWG18717.1"/>
    </source>
</evidence>
<evidence type="ECO:0000256" key="1">
    <source>
        <dbReference type="ARBA" id="ARBA00023015"/>
    </source>
</evidence>
<dbReference type="CDD" id="cd07377">
    <property type="entry name" value="WHTH_GntR"/>
    <property type="match status" value="1"/>
</dbReference>
<dbReference type="Proteomes" id="UP000245293">
    <property type="component" value="Unassembled WGS sequence"/>
</dbReference>
<dbReference type="GO" id="GO:0003677">
    <property type="term" value="F:DNA binding"/>
    <property type="evidence" value="ECO:0007669"/>
    <property type="project" value="UniProtKB-KW"/>
</dbReference>
<dbReference type="EMBL" id="QETF01000001">
    <property type="protein sequence ID" value="PWG18717.1"/>
    <property type="molecule type" value="Genomic_DNA"/>
</dbReference>
<dbReference type="InterPro" id="IPR000524">
    <property type="entry name" value="Tscrpt_reg_HTH_GntR"/>
</dbReference>
<keyword evidence="2" id="KW-0238">DNA-binding</keyword>
<dbReference type="PANTHER" id="PTHR44846:SF1">
    <property type="entry name" value="MANNOSYL-D-GLYCERATE TRANSPORT_METABOLISM SYSTEM REPRESSOR MNGR-RELATED"/>
    <property type="match status" value="1"/>
</dbReference>
<dbReference type="RefSeq" id="WP_109386032.1">
    <property type="nucleotide sequence ID" value="NZ_QETF01000001.1"/>
</dbReference>
<dbReference type="InterPro" id="IPR036390">
    <property type="entry name" value="WH_DNA-bd_sf"/>
</dbReference>
<evidence type="ECO:0000313" key="6">
    <source>
        <dbReference type="Proteomes" id="UP000245293"/>
    </source>
</evidence>
<organism evidence="5 6">
    <name type="scientific">Salibaculum griseiflavum</name>
    <dbReference type="NCBI Taxonomy" id="1914409"/>
    <lineage>
        <taxon>Bacteria</taxon>
        <taxon>Pseudomonadati</taxon>
        <taxon>Pseudomonadota</taxon>
        <taxon>Alphaproteobacteria</taxon>
        <taxon>Rhodobacterales</taxon>
        <taxon>Roseobacteraceae</taxon>
        <taxon>Salibaculum</taxon>
    </lineage>
</organism>
<reference evidence="6" key="1">
    <citation type="submission" date="2018-05" db="EMBL/GenBank/DDBJ databases">
        <authorList>
            <person name="Du Z."/>
            <person name="Wang X."/>
        </authorList>
    </citation>
    <scope>NUCLEOTIDE SEQUENCE [LARGE SCALE GENOMIC DNA]</scope>
    <source>
        <strain evidence="6">WDS4C29</strain>
    </source>
</reference>
<feature type="domain" description="HTH gntR-type" evidence="4">
    <location>
        <begin position="18"/>
        <end position="86"/>
    </location>
</feature>
<dbReference type="AlphaFoldDB" id="A0A2V1PC35"/>
<dbReference type="PANTHER" id="PTHR44846">
    <property type="entry name" value="MANNOSYL-D-GLYCERATE TRANSPORT/METABOLISM SYSTEM REPRESSOR MNGR-RELATED"/>
    <property type="match status" value="1"/>
</dbReference>
<gene>
    <name evidence="5" type="ORF">DFK10_01745</name>
</gene>
<sequence length="252" mass="27671">MNAESLFQPETWHRPGQGPRYLQLSRHIGRAITEGTLQEGQQLPAERDLAELANVSRVTVRKAVAELVEAGLIEQRRGAGSFVMGSAPKTEQSLSTLVSFTENMQARGRVSTSRVLDRGLFPPSPDEIMALGLSPSVSVARIERLRSADDTPMAIERSSLPSDILPDPEAVETSLYAVLRRRGQAPSRAIQRVTAVNVKGADAQLLCLPENTAILQIDRTAYLDNGRPVEFTRGFYRSDIYDFVSELRPDGG</sequence>
<dbReference type="PROSITE" id="PS50949">
    <property type="entry name" value="HTH_GNTR"/>
    <property type="match status" value="1"/>
</dbReference>
<dbReference type="InterPro" id="IPR036388">
    <property type="entry name" value="WH-like_DNA-bd_sf"/>
</dbReference>
<evidence type="ECO:0000256" key="3">
    <source>
        <dbReference type="ARBA" id="ARBA00023163"/>
    </source>
</evidence>
<evidence type="ECO:0000259" key="4">
    <source>
        <dbReference type="PROSITE" id="PS50949"/>
    </source>
</evidence>
<evidence type="ECO:0000256" key="2">
    <source>
        <dbReference type="ARBA" id="ARBA00023125"/>
    </source>
</evidence>
<dbReference type="OrthoDB" id="7173258at2"/>
<dbReference type="Pfam" id="PF00392">
    <property type="entry name" value="GntR"/>
    <property type="match status" value="1"/>
</dbReference>
<keyword evidence="1" id="KW-0805">Transcription regulation</keyword>
<dbReference type="SMART" id="SM00866">
    <property type="entry name" value="UTRA"/>
    <property type="match status" value="1"/>
</dbReference>
<proteinExistence type="predicted"/>
<dbReference type="Gene3D" id="3.40.1410.10">
    <property type="entry name" value="Chorismate lyase-like"/>
    <property type="match status" value="1"/>
</dbReference>
<dbReference type="SUPFAM" id="SSF46785">
    <property type="entry name" value="Winged helix' DNA-binding domain"/>
    <property type="match status" value="1"/>
</dbReference>
<dbReference type="GO" id="GO:0003700">
    <property type="term" value="F:DNA-binding transcription factor activity"/>
    <property type="evidence" value="ECO:0007669"/>
    <property type="project" value="InterPro"/>
</dbReference>
<dbReference type="Gene3D" id="1.10.10.10">
    <property type="entry name" value="Winged helix-like DNA-binding domain superfamily/Winged helix DNA-binding domain"/>
    <property type="match status" value="1"/>
</dbReference>
<keyword evidence="3" id="KW-0804">Transcription</keyword>
<dbReference type="InterPro" id="IPR011663">
    <property type="entry name" value="UTRA"/>
</dbReference>
<dbReference type="PRINTS" id="PR00035">
    <property type="entry name" value="HTHGNTR"/>
</dbReference>
<dbReference type="SUPFAM" id="SSF64288">
    <property type="entry name" value="Chorismate lyase-like"/>
    <property type="match status" value="1"/>
</dbReference>
<dbReference type="InterPro" id="IPR028978">
    <property type="entry name" value="Chorismate_lyase_/UTRA_dom_sf"/>
</dbReference>
<accession>A0A2V1PC35</accession>